<evidence type="ECO:0000256" key="1">
    <source>
        <dbReference type="SAM" id="MobiDB-lite"/>
    </source>
</evidence>
<keyword evidence="3" id="KW-1185">Reference proteome</keyword>
<proteinExistence type="predicted"/>
<dbReference type="Proteomes" id="UP001295444">
    <property type="component" value="Unassembled WGS sequence"/>
</dbReference>
<accession>A0AAD1TP80</accession>
<dbReference type="AlphaFoldDB" id="A0AAD1TP80"/>
<protein>
    <submittedName>
        <fullName evidence="2">Uncharacterized protein</fullName>
    </submittedName>
</protein>
<evidence type="ECO:0000313" key="2">
    <source>
        <dbReference type="EMBL" id="CAH2330881.1"/>
    </source>
</evidence>
<feature type="non-terminal residue" evidence="2">
    <location>
        <position position="69"/>
    </location>
</feature>
<feature type="region of interest" description="Disordered" evidence="1">
    <location>
        <begin position="1"/>
        <end position="69"/>
    </location>
</feature>
<sequence>GKQANHLTVTNTNANQASNKNMRNEKNSPNGEPNAFGSLQQNDTRKRKHKKRENKPRPLRRRGTATVAQ</sequence>
<evidence type="ECO:0000313" key="3">
    <source>
        <dbReference type="Proteomes" id="UP001295444"/>
    </source>
</evidence>
<feature type="non-terminal residue" evidence="2">
    <location>
        <position position="1"/>
    </location>
</feature>
<name>A0AAD1TP80_PELCU</name>
<gene>
    <name evidence="2" type="ORF">PECUL_23A010385</name>
</gene>
<comment type="caution">
    <text evidence="2">The sequence shown here is derived from an EMBL/GenBank/DDBJ whole genome shotgun (WGS) entry which is preliminary data.</text>
</comment>
<feature type="compositionally biased region" description="Polar residues" evidence="1">
    <location>
        <begin position="1"/>
        <end position="42"/>
    </location>
</feature>
<feature type="compositionally biased region" description="Basic residues" evidence="1">
    <location>
        <begin position="45"/>
        <end position="63"/>
    </location>
</feature>
<dbReference type="EMBL" id="CAKOES020001612">
    <property type="protein sequence ID" value="CAH2330881.1"/>
    <property type="molecule type" value="Genomic_DNA"/>
</dbReference>
<organism evidence="2 3">
    <name type="scientific">Pelobates cultripes</name>
    <name type="common">Western spadefoot toad</name>
    <dbReference type="NCBI Taxonomy" id="61616"/>
    <lineage>
        <taxon>Eukaryota</taxon>
        <taxon>Metazoa</taxon>
        <taxon>Chordata</taxon>
        <taxon>Craniata</taxon>
        <taxon>Vertebrata</taxon>
        <taxon>Euteleostomi</taxon>
        <taxon>Amphibia</taxon>
        <taxon>Batrachia</taxon>
        <taxon>Anura</taxon>
        <taxon>Pelobatoidea</taxon>
        <taxon>Pelobatidae</taxon>
        <taxon>Pelobates</taxon>
    </lineage>
</organism>
<reference evidence="2" key="1">
    <citation type="submission" date="2022-03" db="EMBL/GenBank/DDBJ databases">
        <authorList>
            <person name="Alioto T."/>
            <person name="Alioto T."/>
            <person name="Gomez Garrido J."/>
        </authorList>
    </citation>
    <scope>NUCLEOTIDE SEQUENCE</scope>
</reference>